<evidence type="ECO:0000259" key="2">
    <source>
        <dbReference type="Pfam" id="PF05267"/>
    </source>
</evidence>
<reference evidence="3" key="1">
    <citation type="submission" date="2020-05" db="UniProtKB">
        <authorList>
            <consortium name="EnsemblMetazoa"/>
        </authorList>
    </citation>
    <scope>IDENTIFICATION</scope>
    <source>
        <strain evidence="3">USDA</strain>
    </source>
</reference>
<keyword evidence="1" id="KW-0472">Membrane</keyword>
<sequence length="181" mass="20730">MVVGRTMPQAIINYLIFTVAVSGICRCQAFLLTRTNLECFDDYREKQNANTLLYMDSHLACESVVRKRSKLKVLHSKQDIDVELEKWLLAKATEEMCSNMKACSTIEDHGPFFRCYSTTAMQGAHTSLGMHFNASAVAIELNDDLGEDQKDVMRCTLQARQKFTDDWIDIYRQLLRCLDSI</sequence>
<accession>A0A1I8PBM9</accession>
<protein>
    <recommendedName>
        <fullName evidence="2">Protein TsetseEP domain-containing protein</fullName>
    </recommendedName>
</protein>
<keyword evidence="4" id="KW-1185">Reference proteome</keyword>
<dbReference type="AlphaFoldDB" id="A0A1I8PBM9"/>
<dbReference type="OrthoDB" id="7988828at2759"/>
<feature type="domain" description="Protein TsetseEP" evidence="2">
    <location>
        <begin position="36"/>
        <end position="160"/>
    </location>
</feature>
<organism evidence="3 4">
    <name type="scientific">Stomoxys calcitrans</name>
    <name type="common">Stable fly</name>
    <name type="synonym">Conops calcitrans</name>
    <dbReference type="NCBI Taxonomy" id="35570"/>
    <lineage>
        <taxon>Eukaryota</taxon>
        <taxon>Metazoa</taxon>
        <taxon>Ecdysozoa</taxon>
        <taxon>Arthropoda</taxon>
        <taxon>Hexapoda</taxon>
        <taxon>Insecta</taxon>
        <taxon>Pterygota</taxon>
        <taxon>Neoptera</taxon>
        <taxon>Endopterygota</taxon>
        <taxon>Diptera</taxon>
        <taxon>Brachycera</taxon>
        <taxon>Muscomorpha</taxon>
        <taxon>Muscoidea</taxon>
        <taxon>Muscidae</taxon>
        <taxon>Stomoxys</taxon>
    </lineage>
</organism>
<evidence type="ECO:0000313" key="3">
    <source>
        <dbReference type="EnsemblMetazoa" id="SCAU006562-PA"/>
    </source>
</evidence>
<feature type="transmembrane region" description="Helical" evidence="1">
    <location>
        <begin position="12"/>
        <end position="32"/>
    </location>
</feature>
<name>A0A1I8PBM9_STOCA</name>
<evidence type="ECO:0000313" key="4">
    <source>
        <dbReference type="Proteomes" id="UP000095300"/>
    </source>
</evidence>
<evidence type="ECO:0000256" key="1">
    <source>
        <dbReference type="SAM" id="Phobius"/>
    </source>
</evidence>
<dbReference type="KEGG" id="scac:106080956"/>
<dbReference type="VEuPathDB" id="VectorBase:SCAU006562"/>
<gene>
    <name evidence="3" type="primary">106080956</name>
</gene>
<proteinExistence type="predicted"/>
<dbReference type="Pfam" id="PF05267">
    <property type="entry name" value="DUF725"/>
    <property type="match status" value="1"/>
</dbReference>
<keyword evidence="1" id="KW-1133">Transmembrane helix</keyword>
<dbReference type="Proteomes" id="UP000095300">
    <property type="component" value="Unassembled WGS sequence"/>
</dbReference>
<keyword evidence="1" id="KW-0812">Transmembrane</keyword>
<dbReference type="EnsemblMetazoa" id="SCAU006562-RA">
    <property type="protein sequence ID" value="SCAU006562-PA"/>
    <property type="gene ID" value="SCAU006562"/>
</dbReference>
<dbReference type="InterPro" id="IPR007931">
    <property type="entry name" value="TsetseEP"/>
</dbReference>